<evidence type="ECO:0000256" key="2">
    <source>
        <dbReference type="ARBA" id="ARBA00022840"/>
    </source>
</evidence>
<dbReference type="Gene3D" id="3.40.50.300">
    <property type="entry name" value="P-loop containing nucleotide triphosphate hydrolases"/>
    <property type="match status" value="1"/>
</dbReference>
<dbReference type="InterPro" id="IPR058031">
    <property type="entry name" value="AAA_lid_NorR"/>
</dbReference>
<dbReference type="GO" id="GO:0006355">
    <property type="term" value="P:regulation of DNA-templated transcription"/>
    <property type="evidence" value="ECO:0007669"/>
    <property type="project" value="InterPro"/>
</dbReference>
<dbReference type="PANTHER" id="PTHR32071">
    <property type="entry name" value="TRANSCRIPTIONAL REGULATORY PROTEIN"/>
    <property type="match status" value="1"/>
</dbReference>
<dbReference type="InterPro" id="IPR003593">
    <property type="entry name" value="AAA+_ATPase"/>
</dbReference>
<dbReference type="FunFam" id="3.40.50.300:FF:000006">
    <property type="entry name" value="DNA-binding transcriptional regulator NtrC"/>
    <property type="match status" value="1"/>
</dbReference>
<dbReference type="PROSITE" id="PS00675">
    <property type="entry name" value="SIGMA54_INTERACT_1"/>
    <property type="match status" value="1"/>
</dbReference>
<evidence type="ECO:0000256" key="5">
    <source>
        <dbReference type="ARBA" id="ARBA00023163"/>
    </source>
</evidence>
<dbReference type="PROSITE" id="PS50045">
    <property type="entry name" value="SIGMA54_INTERACT_4"/>
    <property type="match status" value="1"/>
</dbReference>
<dbReference type="Gene3D" id="1.10.8.60">
    <property type="match status" value="1"/>
</dbReference>
<keyword evidence="4" id="KW-0238">DNA-binding</keyword>
<dbReference type="GO" id="GO:0043565">
    <property type="term" value="F:sequence-specific DNA binding"/>
    <property type="evidence" value="ECO:0007669"/>
    <property type="project" value="InterPro"/>
</dbReference>
<dbReference type="InterPro" id="IPR000014">
    <property type="entry name" value="PAS"/>
</dbReference>
<dbReference type="PROSITE" id="PS00676">
    <property type="entry name" value="SIGMA54_INTERACT_2"/>
    <property type="match status" value="1"/>
</dbReference>
<evidence type="ECO:0000313" key="9">
    <source>
        <dbReference type="Proteomes" id="UP001163687"/>
    </source>
</evidence>
<dbReference type="SUPFAM" id="SSF55785">
    <property type="entry name" value="PYP-like sensor domain (PAS domain)"/>
    <property type="match status" value="1"/>
</dbReference>
<reference evidence="8" key="1">
    <citation type="submission" date="2022-03" db="EMBL/GenBank/DDBJ databases">
        <title>Complete genome sequence of Caldinitratiruptor microaerophilus.</title>
        <authorList>
            <person name="Mukaiyama R."/>
            <person name="Nishiyama T."/>
            <person name="Ueda K."/>
        </authorList>
    </citation>
    <scope>NUCLEOTIDE SEQUENCE</scope>
    <source>
        <strain evidence="8">JCM 16183</strain>
    </source>
</reference>
<dbReference type="GO" id="GO:0000156">
    <property type="term" value="F:phosphorelay response regulator activity"/>
    <property type="evidence" value="ECO:0007669"/>
    <property type="project" value="InterPro"/>
</dbReference>
<dbReference type="Gene3D" id="3.30.450.20">
    <property type="entry name" value="PAS domain"/>
    <property type="match status" value="1"/>
</dbReference>
<proteinExistence type="predicted"/>
<feature type="domain" description="Sigma-54 factor interaction" evidence="6">
    <location>
        <begin position="331"/>
        <end position="558"/>
    </location>
</feature>
<dbReference type="Pfam" id="PF00989">
    <property type="entry name" value="PAS"/>
    <property type="match status" value="1"/>
</dbReference>
<dbReference type="Pfam" id="PF02954">
    <property type="entry name" value="HTH_8"/>
    <property type="match status" value="1"/>
</dbReference>
<evidence type="ECO:0000313" key="8">
    <source>
        <dbReference type="EMBL" id="BDG60085.1"/>
    </source>
</evidence>
<dbReference type="InterPro" id="IPR002197">
    <property type="entry name" value="HTH_Fis"/>
</dbReference>
<name>A0AA35CMM1_9FIRM</name>
<dbReference type="CDD" id="cd00130">
    <property type="entry name" value="PAS"/>
    <property type="match status" value="1"/>
</dbReference>
<organism evidence="8 9">
    <name type="scientific">Caldinitratiruptor microaerophilus</name>
    <dbReference type="NCBI Taxonomy" id="671077"/>
    <lineage>
        <taxon>Bacteria</taxon>
        <taxon>Bacillati</taxon>
        <taxon>Bacillota</taxon>
        <taxon>Clostridia</taxon>
        <taxon>Eubacteriales</taxon>
        <taxon>Symbiobacteriaceae</taxon>
        <taxon>Caldinitratiruptor</taxon>
    </lineage>
</organism>
<keyword evidence="3" id="KW-0805">Transcription regulation</keyword>
<dbReference type="Pfam" id="PF25601">
    <property type="entry name" value="AAA_lid_14"/>
    <property type="match status" value="1"/>
</dbReference>
<dbReference type="SUPFAM" id="SSF159800">
    <property type="entry name" value="PrpR receptor domain-like"/>
    <property type="match status" value="1"/>
</dbReference>
<dbReference type="PROSITE" id="PS50112">
    <property type="entry name" value="PAS"/>
    <property type="match status" value="1"/>
</dbReference>
<feature type="domain" description="PAS" evidence="7">
    <location>
        <begin position="202"/>
        <end position="247"/>
    </location>
</feature>
<accession>A0AA35CMM1</accession>
<dbReference type="AlphaFoldDB" id="A0AA35CMM1"/>
<dbReference type="Pfam" id="PF06506">
    <property type="entry name" value="PrpR_N"/>
    <property type="match status" value="1"/>
</dbReference>
<dbReference type="Gene3D" id="1.10.10.60">
    <property type="entry name" value="Homeodomain-like"/>
    <property type="match status" value="1"/>
</dbReference>
<dbReference type="SUPFAM" id="SSF52540">
    <property type="entry name" value="P-loop containing nucleoside triphosphate hydrolases"/>
    <property type="match status" value="1"/>
</dbReference>
<dbReference type="GO" id="GO:0005524">
    <property type="term" value="F:ATP binding"/>
    <property type="evidence" value="ECO:0007669"/>
    <property type="project" value="UniProtKB-KW"/>
</dbReference>
<evidence type="ECO:0000259" key="6">
    <source>
        <dbReference type="PROSITE" id="PS50045"/>
    </source>
</evidence>
<dbReference type="PROSITE" id="PS00688">
    <property type="entry name" value="SIGMA54_INTERACT_3"/>
    <property type="match status" value="1"/>
</dbReference>
<keyword evidence="2" id="KW-0067">ATP-binding</keyword>
<dbReference type="EMBL" id="AP025628">
    <property type="protein sequence ID" value="BDG60085.1"/>
    <property type="molecule type" value="Genomic_DNA"/>
</dbReference>
<dbReference type="InterPro" id="IPR013767">
    <property type="entry name" value="PAS_fold"/>
</dbReference>
<dbReference type="InterPro" id="IPR025662">
    <property type="entry name" value="Sigma_54_int_dom_ATP-bd_1"/>
</dbReference>
<dbReference type="CDD" id="cd00009">
    <property type="entry name" value="AAA"/>
    <property type="match status" value="1"/>
</dbReference>
<dbReference type="InterPro" id="IPR025944">
    <property type="entry name" value="Sigma_54_int_dom_CS"/>
</dbReference>
<dbReference type="Proteomes" id="UP001163687">
    <property type="component" value="Chromosome"/>
</dbReference>
<evidence type="ECO:0000256" key="4">
    <source>
        <dbReference type="ARBA" id="ARBA00023125"/>
    </source>
</evidence>
<gene>
    <name evidence="8" type="ORF">caldi_11750</name>
</gene>
<dbReference type="Pfam" id="PF00158">
    <property type="entry name" value="Sigma54_activat"/>
    <property type="match status" value="1"/>
</dbReference>
<evidence type="ECO:0000259" key="7">
    <source>
        <dbReference type="PROSITE" id="PS50112"/>
    </source>
</evidence>
<dbReference type="InterPro" id="IPR009057">
    <property type="entry name" value="Homeodomain-like_sf"/>
</dbReference>
<dbReference type="InterPro" id="IPR010524">
    <property type="entry name" value="Sig_transdc_resp-reg_PrpR_N"/>
</dbReference>
<keyword evidence="5" id="KW-0804">Transcription</keyword>
<dbReference type="Gene3D" id="3.40.50.2300">
    <property type="match status" value="1"/>
</dbReference>
<evidence type="ECO:0000256" key="1">
    <source>
        <dbReference type="ARBA" id="ARBA00022741"/>
    </source>
</evidence>
<sequence length="637" mass="69860">MFVRQEVGRVRPRIAVLGYEPLGQLFRQVLLGRDLPYEVQFVQALFEEALPAARELERSGRADAFVAGAVNYPLLRDRLRLPVVPLTITGYDLLRAIARAADHGHRILVMSYRERRLPAEDLRAVFRVQVDEEVFTSWEEADGIVRRRRDAGWTVLVGPSVACELAGQHGLHGVLAYGPDTLLRALQQAYEMATARLAEAQRTEELRTILQFAPTGIIAADGNGRITVFNPALERLTGIAAGEAVGRPADEVVPALELGRVLESGAPSLAAVAQLGPLEVVTNRVPVTVQGRPAGVVATVWDARSVEESEVAVRRVRHGRGLVARFTFAHVVGESPALRQAVAAARRFARAEQPILIYGETGTGKELFAQSIHNASRRAGRPFVAINCAAVPESLLESELFGFEEGAFTGARRGGKPGLMELAHTGTLFLDEVAELSPPLQTKLLRALQEREIMRVGGDRLIPVDVRVVAATSRDLDAEVAAGRFREDLYYRLNVLELRLPPLRERREDVPLLVRHFLAGRPQALVEAAVAGIAAHLGDYPWPGNVRELENLLSRFIALADTEEGKTPPAALMAELARQLQSRARTRRVRSAREDEVRRIAEAMAAEGGNRAAAARRLGISRSTLWRKLRELNGPGV</sequence>
<dbReference type="SUPFAM" id="SSF46689">
    <property type="entry name" value="Homeodomain-like"/>
    <property type="match status" value="1"/>
</dbReference>
<keyword evidence="1" id="KW-0547">Nucleotide-binding</keyword>
<dbReference type="InterPro" id="IPR027417">
    <property type="entry name" value="P-loop_NTPase"/>
</dbReference>
<dbReference type="NCBIfam" id="TIGR00229">
    <property type="entry name" value="sensory_box"/>
    <property type="match status" value="1"/>
</dbReference>
<dbReference type="KEGG" id="cmic:caldi_11750"/>
<dbReference type="PRINTS" id="PR01590">
    <property type="entry name" value="HTHFIS"/>
</dbReference>
<protein>
    <submittedName>
        <fullName evidence="8">Sigma-54-dependent Fis family transcriptional regulator</fullName>
    </submittedName>
</protein>
<dbReference type="InterPro" id="IPR002078">
    <property type="entry name" value="Sigma_54_int"/>
</dbReference>
<dbReference type="Gene3D" id="3.40.50.10660">
    <property type="entry name" value="PrpR receptor domain-like"/>
    <property type="match status" value="1"/>
</dbReference>
<dbReference type="InterPro" id="IPR025943">
    <property type="entry name" value="Sigma_54_int_dom_ATP-bd_2"/>
</dbReference>
<dbReference type="SMART" id="SM00382">
    <property type="entry name" value="AAA"/>
    <property type="match status" value="1"/>
</dbReference>
<dbReference type="SMART" id="SM00091">
    <property type="entry name" value="PAS"/>
    <property type="match status" value="1"/>
</dbReference>
<dbReference type="InterPro" id="IPR035965">
    <property type="entry name" value="PAS-like_dom_sf"/>
</dbReference>
<keyword evidence="9" id="KW-1185">Reference proteome</keyword>
<evidence type="ECO:0000256" key="3">
    <source>
        <dbReference type="ARBA" id="ARBA00023015"/>
    </source>
</evidence>